<feature type="domain" description="ParB/Spo0J HTH" evidence="2">
    <location>
        <begin position="165"/>
        <end position="241"/>
    </location>
</feature>
<evidence type="ECO:0000313" key="3">
    <source>
        <dbReference type="EMBL" id="CRY84620.1"/>
    </source>
</evidence>
<dbReference type="Pfam" id="PF17762">
    <property type="entry name" value="HTH_ParB"/>
    <property type="match status" value="1"/>
</dbReference>
<accession>A0A0H5P9V2</accession>
<dbReference type="GO" id="GO:0007059">
    <property type="term" value="P:chromosome segregation"/>
    <property type="evidence" value="ECO:0007669"/>
    <property type="project" value="TreeGrafter"/>
</dbReference>
<feature type="region of interest" description="Disordered" evidence="1">
    <location>
        <begin position="1"/>
        <end position="27"/>
    </location>
</feature>
<dbReference type="AlphaFoldDB" id="A0A0H5P9V2"/>
<dbReference type="EMBL" id="LN868942">
    <property type="protein sequence ID" value="CRY84620.1"/>
    <property type="molecule type" value="Genomic_DNA"/>
</dbReference>
<keyword evidence="3" id="KW-0614">Plasmid</keyword>
<dbReference type="InterPro" id="IPR050336">
    <property type="entry name" value="Chromosome_partition/occlusion"/>
</dbReference>
<reference evidence="4" key="1">
    <citation type="submission" date="2015-03" db="EMBL/GenBank/DDBJ databases">
        <authorList>
            <consortium name="Pathogen Informatics"/>
        </authorList>
    </citation>
    <scope>NUCLEOTIDE SEQUENCE [LARGE SCALE GENOMIC DNA]</scope>
    <source>
        <strain evidence="4">NCTC11134</strain>
        <plasmid evidence="4">5</plasmid>
    </source>
</reference>
<dbReference type="Proteomes" id="UP000057820">
    <property type="component" value="Plasmid 5"/>
</dbReference>
<dbReference type="Gene3D" id="1.10.10.2830">
    <property type="match status" value="1"/>
</dbReference>
<feature type="region of interest" description="Disordered" evidence="1">
    <location>
        <begin position="241"/>
        <end position="283"/>
    </location>
</feature>
<evidence type="ECO:0000256" key="1">
    <source>
        <dbReference type="SAM" id="MobiDB-lite"/>
    </source>
</evidence>
<gene>
    <name evidence="3" type="ORF">ERS450000_06162</name>
</gene>
<sequence length="306" mass="33685">MPAPERPKRPRSRSVASGLPSTAHSDTAARVSAILAETASATIAAPDLQTSAPLSAFAHRPDNPRWAREYDPQADPELEAFAATVEEYGILQAVTVCSAEAWLEHHPDDAFGAEVRYVVLMGNRRLAIARYKKIGQLPFHRNDRLADPRLSRESGIIENYHRKPLDPVREAGEMAAVLAHTGESRRAFADRIGISHSQVNQRLQLLDLIPEFQGLVSDLALPVHKALKVAALPHTDQAALLEMGPPYDPARLTDQTQPPEPESGKTLSTTKPVRIPPHSTPDDVVEQLRKQLDPQLLDEVVRLLTK</sequence>
<dbReference type="SUPFAM" id="SSF109709">
    <property type="entry name" value="KorB DNA-binding domain-like"/>
    <property type="match status" value="1"/>
</dbReference>
<dbReference type="Gene3D" id="3.90.1530.30">
    <property type="match status" value="1"/>
</dbReference>
<dbReference type="PANTHER" id="PTHR33375">
    <property type="entry name" value="CHROMOSOME-PARTITIONING PROTEIN PARB-RELATED"/>
    <property type="match status" value="1"/>
</dbReference>
<proteinExistence type="predicted"/>
<dbReference type="RefSeq" id="WP_060595303.1">
    <property type="nucleotide sequence ID" value="NZ_CP031420.1"/>
</dbReference>
<name>A0A0H5P9V2_NOCFR</name>
<evidence type="ECO:0000313" key="4">
    <source>
        <dbReference type="Proteomes" id="UP000057820"/>
    </source>
</evidence>
<dbReference type="PANTHER" id="PTHR33375:SF1">
    <property type="entry name" value="CHROMOSOME-PARTITIONING PROTEIN PARB-RELATED"/>
    <property type="match status" value="1"/>
</dbReference>
<protein>
    <submittedName>
        <fullName evidence="3">ParB/RepB/Spo0J family partition protein</fullName>
    </submittedName>
</protein>
<organism evidence="3 4">
    <name type="scientific">Nocardia farcinica</name>
    <dbReference type="NCBI Taxonomy" id="37329"/>
    <lineage>
        <taxon>Bacteria</taxon>
        <taxon>Bacillati</taxon>
        <taxon>Actinomycetota</taxon>
        <taxon>Actinomycetes</taxon>
        <taxon>Mycobacteriales</taxon>
        <taxon>Nocardiaceae</taxon>
        <taxon>Nocardia</taxon>
    </lineage>
</organism>
<dbReference type="InterPro" id="IPR041468">
    <property type="entry name" value="HTH_ParB/Spo0J"/>
</dbReference>
<geneLocation type="plasmid" evidence="3">
    <name>5</name>
</geneLocation>
<evidence type="ECO:0000259" key="2">
    <source>
        <dbReference type="Pfam" id="PF17762"/>
    </source>
</evidence>
<dbReference type="KEGG" id="nfr:ERS450000_06162"/>
<dbReference type="GO" id="GO:0005694">
    <property type="term" value="C:chromosome"/>
    <property type="evidence" value="ECO:0007669"/>
    <property type="project" value="TreeGrafter"/>
</dbReference>